<dbReference type="SMART" id="SM00342">
    <property type="entry name" value="HTH_ARAC"/>
    <property type="match status" value="1"/>
</dbReference>
<evidence type="ECO:0000313" key="5">
    <source>
        <dbReference type="EMBL" id="AKK73973.1"/>
    </source>
</evidence>
<protein>
    <submittedName>
        <fullName evidence="5">Lipoprotein</fullName>
    </submittedName>
</protein>
<sequence>MIIDKELINKNSVEEVFNKGIDVVFQDEINAASLNFFPENCFTIILLDQCDGGKCITGLNQYDLKARQLFIHLPKREYKWNLSPDTVGRRLIINDAILKTFSPTLKFTFSSYSKYEMIQPDDETYHRFSLEFNAIRKEIAADVVFPELINARVRLLALIINLWVEHAYGHKALSTPDNLAFRFHMLVDKYYKTQKNVSFYAEELCITPNYLGVICRKQYQISPLEFIKERIILEAKNLLHSSDKSIKEIAFELGFQNFSHFSYLFRVKAGLTPKNYRKKLENTGQQPAE</sequence>
<dbReference type="STRING" id="1324352.OK18_16415"/>
<dbReference type="InterPro" id="IPR020449">
    <property type="entry name" value="Tscrpt_reg_AraC-type_HTH"/>
</dbReference>
<reference evidence="5 6" key="1">
    <citation type="submission" date="2014-11" db="EMBL/GenBank/DDBJ databases">
        <authorList>
            <person name="Park G.-S."/>
            <person name="Hong S.-J."/>
            <person name="Jung B.K."/>
            <person name="Khan A.R."/>
            <person name="Kwak Y."/>
            <person name="Shin J.-H."/>
        </authorList>
    </citation>
    <scope>NUCLEOTIDE SEQUENCE [LARGE SCALE GENOMIC DNA]</scope>
    <source>
        <strain evidence="5 6">DSM 27622</strain>
    </source>
</reference>
<proteinExistence type="predicted"/>
<dbReference type="Proteomes" id="UP000035213">
    <property type="component" value="Chromosome"/>
</dbReference>
<dbReference type="PANTHER" id="PTHR43280">
    <property type="entry name" value="ARAC-FAMILY TRANSCRIPTIONAL REGULATOR"/>
    <property type="match status" value="1"/>
</dbReference>
<dbReference type="RefSeq" id="WP_050021183.1">
    <property type="nucleotide sequence ID" value="NZ_CP009928.1"/>
</dbReference>
<dbReference type="OrthoDB" id="2585681at2"/>
<dbReference type="InterPro" id="IPR018060">
    <property type="entry name" value="HTH_AraC"/>
</dbReference>
<dbReference type="PRINTS" id="PR00032">
    <property type="entry name" value="HTHARAC"/>
</dbReference>
<evidence type="ECO:0000256" key="3">
    <source>
        <dbReference type="ARBA" id="ARBA00023163"/>
    </source>
</evidence>
<evidence type="ECO:0000256" key="2">
    <source>
        <dbReference type="ARBA" id="ARBA00023125"/>
    </source>
</evidence>
<dbReference type="EMBL" id="CP009928">
    <property type="protein sequence ID" value="AKK73973.1"/>
    <property type="molecule type" value="Genomic_DNA"/>
</dbReference>
<evidence type="ECO:0000259" key="4">
    <source>
        <dbReference type="PROSITE" id="PS01124"/>
    </source>
</evidence>
<dbReference type="GO" id="GO:0043565">
    <property type="term" value="F:sequence-specific DNA binding"/>
    <property type="evidence" value="ECO:0007669"/>
    <property type="project" value="InterPro"/>
</dbReference>
<keyword evidence="3" id="KW-0804">Transcription</keyword>
<keyword evidence="5" id="KW-0449">Lipoprotein</keyword>
<dbReference type="PROSITE" id="PS01124">
    <property type="entry name" value="HTH_ARAC_FAMILY_2"/>
    <property type="match status" value="1"/>
</dbReference>
<name>A0A0G3M7H4_CHRGL</name>
<evidence type="ECO:0000313" key="6">
    <source>
        <dbReference type="Proteomes" id="UP000035213"/>
    </source>
</evidence>
<dbReference type="KEGG" id="cgn:OK18_16415"/>
<dbReference type="InterPro" id="IPR009057">
    <property type="entry name" value="Homeodomain-like_sf"/>
</dbReference>
<dbReference type="PANTHER" id="PTHR43280:SF32">
    <property type="entry name" value="TRANSCRIPTIONAL REGULATORY PROTEIN"/>
    <property type="match status" value="1"/>
</dbReference>
<organism evidence="5 6">
    <name type="scientific">Chryseobacterium gallinarum</name>
    <dbReference type="NCBI Taxonomy" id="1324352"/>
    <lineage>
        <taxon>Bacteria</taxon>
        <taxon>Pseudomonadati</taxon>
        <taxon>Bacteroidota</taxon>
        <taxon>Flavobacteriia</taxon>
        <taxon>Flavobacteriales</taxon>
        <taxon>Weeksellaceae</taxon>
        <taxon>Chryseobacterium group</taxon>
        <taxon>Chryseobacterium</taxon>
    </lineage>
</organism>
<evidence type="ECO:0000256" key="1">
    <source>
        <dbReference type="ARBA" id="ARBA00023015"/>
    </source>
</evidence>
<dbReference type="GO" id="GO:0003700">
    <property type="term" value="F:DNA-binding transcription factor activity"/>
    <property type="evidence" value="ECO:0007669"/>
    <property type="project" value="InterPro"/>
</dbReference>
<dbReference type="Gene3D" id="1.10.10.60">
    <property type="entry name" value="Homeodomain-like"/>
    <property type="match status" value="1"/>
</dbReference>
<gene>
    <name evidence="5" type="ORF">OK18_16415</name>
</gene>
<dbReference type="AlphaFoldDB" id="A0A0G3M7H4"/>
<keyword evidence="1" id="KW-0805">Transcription regulation</keyword>
<feature type="domain" description="HTH araC/xylS-type" evidence="4">
    <location>
        <begin position="181"/>
        <end position="279"/>
    </location>
</feature>
<dbReference type="SUPFAM" id="SSF46689">
    <property type="entry name" value="Homeodomain-like"/>
    <property type="match status" value="1"/>
</dbReference>
<keyword evidence="2" id="KW-0238">DNA-binding</keyword>
<dbReference type="Pfam" id="PF12833">
    <property type="entry name" value="HTH_18"/>
    <property type="match status" value="1"/>
</dbReference>
<dbReference type="PATRIC" id="fig|1324352.5.peg.3428"/>
<accession>A0A0G3M7H4</accession>